<evidence type="ECO:0000259" key="5">
    <source>
        <dbReference type="Pfam" id="PF08573"/>
    </source>
</evidence>
<evidence type="ECO:0000256" key="2">
    <source>
        <dbReference type="ARBA" id="ARBA00022763"/>
    </source>
</evidence>
<dbReference type="Pfam" id="PF08573">
    <property type="entry name" value="SAE2"/>
    <property type="match status" value="1"/>
</dbReference>
<evidence type="ECO:0000256" key="3">
    <source>
        <dbReference type="ARBA" id="ARBA00023242"/>
    </source>
</evidence>
<dbReference type="GO" id="GO:0005634">
    <property type="term" value="C:nucleus"/>
    <property type="evidence" value="ECO:0007669"/>
    <property type="project" value="UniProtKB-SubCell"/>
</dbReference>
<evidence type="ECO:0000313" key="6">
    <source>
        <dbReference type="EnsemblMetazoa" id="XP_020917152.1"/>
    </source>
</evidence>
<dbReference type="EnsemblMetazoa" id="XM_021061493.2">
    <property type="protein sequence ID" value="XP_020917152.1"/>
    <property type="gene ID" value="LOC110254486"/>
</dbReference>
<dbReference type="GeneID" id="110254486"/>
<keyword evidence="3" id="KW-0539">Nucleus</keyword>
<accession>A0A913YA52</accession>
<sequence length="136" mass="16584">MPKRGKKRWKDPAYTCRDCDEYYKSFPEDEREQRIQRSCRHRWEHRPPPRTPPGFWEIDFPTSPEIAASGALRIDSEAEQRDRQRKRMNNPYARSKTMRRRRLYEARTQQEKPEQDKKEKSEDEEEGSGEQQQQQK</sequence>
<organism evidence="6 7">
    <name type="scientific">Exaiptasia diaphana</name>
    <name type="common">Tropical sea anemone</name>
    <name type="synonym">Aiptasia pulchella</name>
    <dbReference type="NCBI Taxonomy" id="2652724"/>
    <lineage>
        <taxon>Eukaryota</taxon>
        <taxon>Metazoa</taxon>
        <taxon>Cnidaria</taxon>
        <taxon>Anthozoa</taxon>
        <taxon>Hexacorallia</taxon>
        <taxon>Actiniaria</taxon>
        <taxon>Aiptasiidae</taxon>
        <taxon>Exaiptasia</taxon>
    </lineage>
</organism>
<reference evidence="6" key="1">
    <citation type="submission" date="2022-11" db="UniProtKB">
        <authorList>
            <consortium name="EnsemblMetazoa"/>
        </authorList>
    </citation>
    <scope>IDENTIFICATION</scope>
</reference>
<evidence type="ECO:0000256" key="4">
    <source>
        <dbReference type="SAM" id="MobiDB-lite"/>
    </source>
</evidence>
<feature type="region of interest" description="Disordered" evidence="4">
    <location>
        <begin position="27"/>
        <end position="136"/>
    </location>
</feature>
<keyword evidence="2" id="KW-0227">DNA damage</keyword>
<dbReference type="InterPro" id="IPR013882">
    <property type="entry name" value="Ctp1_C"/>
</dbReference>
<comment type="subcellular location">
    <subcellularLocation>
        <location evidence="1">Nucleus</location>
    </subcellularLocation>
</comment>
<keyword evidence="7" id="KW-1185">Reference proteome</keyword>
<dbReference type="Proteomes" id="UP000887567">
    <property type="component" value="Unplaced"/>
</dbReference>
<feature type="domain" description="DNA endonuclease activator Ctp1 C-terminal" evidence="5">
    <location>
        <begin position="28"/>
        <end position="63"/>
    </location>
</feature>
<protein>
    <recommendedName>
        <fullName evidence="5">DNA endonuclease activator Ctp1 C-terminal domain-containing protein</fullName>
    </recommendedName>
</protein>
<dbReference type="RefSeq" id="XP_020917152.1">
    <property type="nucleotide sequence ID" value="XM_021061493.2"/>
</dbReference>
<dbReference type="AlphaFoldDB" id="A0A913YA52"/>
<dbReference type="OrthoDB" id="5976803at2759"/>
<feature type="compositionally biased region" description="Basic and acidic residues" evidence="4">
    <location>
        <begin position="103"/>
        <end position="121"/>
    </location>
</feature>
<dbReference type="KEGG" id="epa:110254486"/>
<dbReference type="OMA" id="MIPEDCT"/>
<evidence type="ECO:0000313" key="7">
    <source>
        <dbReference type="Proteomes" id="UP000887567"/>
    </source>
</evidence>
<dbReference type="GO" id="GO:0006281">
    <property type="term" value="P:DNA repair"/>
    <property type="evidence" value="ECO:0007669"/>
    <property type="project" value="InterPro"/>
</dbReference>
<proteinExistence type="predicted"/>
<name>A0A913YA52_EXADI</name>
<evidence type="ECO:0000256" key="1">
    <source>
        <dbReference type="ARBA" id="ARBA00004123"/>
    </source>
</evidence>